<keyword evidence="3" id="KW-1185">Reference proteome</keyword>
<gene>
    <name evidence="2" type="ORF">FB558_5975</name>
</gene>
<dbReference type="Proteomes" id="UP000315677">
    <property type="component" value="Unassembled WGS sequence"/>
</dbReference>
<organism evidence="2 3">
    <name type="scientific">Pseudonocardia kunmingensis</name>
    <dbReference type="NCBI Taxonomy" id="630975"/>
    <lineage>
        <taxon>Bacteria</taxon>
        <taxon>Bacillati</taxon>
        <taxon>Actinomycetota</taxon>
        <taxon>Actinomycetes</taxon>
        <taxon>Pseudonocardiales</taxon>
        <taxon>Pseudonocardiaceae</taxon>
        <taxon>Pseudonocardia</taxon>
    </lineage>
</organism>
<evidence type="ECO:0000259" key="1">
    <source>
        <dbReference type="Pfam" id="PF00733"/>
    </source>
</evidence>
<dbReference type="GO" id="GO:0006529">
    <property type="term" value="P:asparagine biosynthetic process"/>
    <property type="evidence" value="ECO:0007669"/>
    <property type="project" value="InterPro"/>
</dbReference>
<dbReference type="InterPro" id="IPR014729">
    <property type="entry name" value="Rossmann-like_a/b/a_fold"/>
</dbReference>
<feature type="domain" description="Asparagine synthetase" evidence="1">
    <location>
        <begin position="318"/>
        <end position="415"/>
    </location>
</feature>
<name>A0A543DLH1_9PSEU</name>
<sequence>MRERRPHGDHLELRLIRDGSVQLRAGNGGVAPLYVAADDDRLIGSWDLTDLVGRIGGELSPVVVARLLTRRHRYSHDTVFPAITRLTAGTHAVWRPGSGLSLRYPDPAHHVLRPRTLRAGADPIAGFTALLDHALAGVVSGPEEIVAVEMSGGLDSANIAVSAIHHGALVAGGIDVYGRTGRAQRQRRSLISAHLRLPIETVSAVEHLPLDPDGSRVPSRPHQPDGDVYQEAFDALRARLSRAGARTVLTGYGGDEIMSRTSAERGVSTTPPPLPPWLTDRARAALADVDAGCSPVTAVALPTLLVFAARHPAYLRAGLWPIAPYTDPRVSRFARSLPVDRRTGKELLRQRLTRIGFPRAVTHPDQRESFADTMHLALRRHAVTLLSGMLDQSPLIEHDLVRRDKVEQLWCHVRQQRPLPPLVFDMLALDIAIRSMTATTTATPSIEEPCVPSPQRA</sequence>
<dbReference type="GO" id="GO:0004066">
    <property type="term" value="F:asparagine synthase (glutamine-hydrolyzing) activity"/>
    <property type="evidence" value="ECO:0007669"/>
    <property type="project" value="InterPro"/>
</dbReference>
<reference evidence="2 3" key="1">
    <citation type="submission" date="2019-06" db="EMBL/GenBank/DDBJ databases">
        <title>Sequencing the genomes of 1000 actinobacteria strains.</title>
        <authorList>
            <person name="Klenk H.-P."/>
        </authorList>
    </citation>
    <scope>NUCLEOTIDE SEQUENCE [LARGE SCALE GENOMIC DNA]</scope>
    <source>
        <strain evidence="2 3">DSM 45301</strain>
    </source>
</reference>
<proteinExistence type="predicted"/>
<dbReference type="AlphaFoldDB" id="A0A543DLH1"/>
<dbReference type="Gene3D" id="3.40.50.620">
    <property type="entry name" value="HUPs"/>
    <property type="match status" value="1"/>
</dbReference>
<dbReference type="Pfam" id="PF00733">
    <property type="entry name" value="Asn_synthase"/>
    <property type="match status" value="1"/>
</dbReference>
<dbReference type="EMBL" id="VFPA01000003">
    <property type="protein sequence ID" value="TQM10190.1"/>
    <property type="molecule type" value="Genomic_DNA"/>
</dbReference>
<protein>
    <submittedName>
        <fullName evidence="2">Asparagine synthase (Glutamine-hydrolysing)</fullName>
    </submittedName>
</protein>
<evidence type="ECO:0000313" key="3">
    <source>
        <dbReference type="Proteomes" id="UP000315677"/>
    </source>
</evidence>
<dbReference type="InterPro" id="IPR001962">
    <property type="entry name" value="Asn_synthase"/>
</dbReference>
<accession>A0A543DLH1</accession>
<dbReference type="SUPFAM" id="SSF52402">
    <property type="entry name" value="Adenine nucleotide alpha hydrolases-like"/>
    <property type="match status" value="1"/>
</dbReference>
<evidence type="ECO:0000313" key="2">
    <source>
        <dbReference type="EMBL" id="TQM10190.1"/>
    </source>
</evidence>
<comment type="caution">
    <text evidence="2">The sequence shown here is derived from an EMBL/GenBank/DDBJ whole genome shotgun (WGS) entry which is preliminary data.</text>
</comment>